<evidence type="ECO:0000313" key="3">
    <source>
        <dbReference type="Proteomes" id="UP000319576"/>
    </source>
</evidence>
<reference evidence="2 3" key="1">
    <citation type="submission" date="2019-02" db="EMBL/GenBank/DDBJ databases">
        <title>Deep-cultivation of Planctomycetes and their phenomic and genomic characterization uncovers novel biology.</title>
        <authorList>
            <person name="Wiegand S."/>
            <person name="Jogler M."/>
            <person name="Boedeker C."/>
            <person name="Pinto D."/>
            <person name="Vollmers J."/>
            <person name="Rivas-Marin E."/>
            <person name="Kohn T."/>
            <person name="Peeters S.H."/>
            <person name="Heuer A."/>
            <person name="Rast P."/>
            <person name="Oberbeckmann S."/>
            <person name="Bunk B."/>
            <person name="Jeske O."/>
            <person name="Meyerdierks A."/>
            <person name="Storesund J.E."/>
            <person name="Kallscheuer N."/>
            <person name="Luecker S."/>
            <person name="Lage O.M."/>
            <person name="Pohl T."/>
            <person name="Merkel B.J."/>
            <person name="Hornburger P."/>
            <person name="Mueller R.-W."/>
            <person name="Bruemmer F."/>
            <person name="Labrenz M."/>
            <person name="Spormann A.M."/>
            <person name="Op den Camp H."/>
            <person name="Overmann J."/>
            <person name="Amann R."/>
            <person name="Jetten M.S.M."/>
            <person name="Mascher T."/>
            <person name="Medema M.H."/>
            <person name="Devos D.P."/>
            <person name="Kaster A.-K."/>
            <person name="Ovreas L."/>
            <person name="Rohde M."/>
            <person name="Galperin M.Y."/>
            <person name="Jogler C."/>
        </authorList>
    </citation>
    <scope>NUCLEOTIDE SEQUENCE [LARGE SCALE GENOMIC DNA]</scope>
    <source>
        <strain evidence="2 3">ETA_A1</strain>
    </source>
</reference>
<evidence type="ECO:0000256" key="1">
    <source>
        <dbReference type="ARBA" id="ARBA00006018"/>
    </source>
</evidence>
<dbReference type="SUPFAM" id="SSF159127">
    <property type="entry name" value="HupF/HypC-like"/>
    <property type="match status" value="1"/>
</dbReference>
<dbReference type="PANTHER" id="PTHR35177">
    <property type="entry name" value="HYDROGENASE MATURATION FACTOR HYBG"/>
    <property type="match status" value="1"/>
</dbReference>
<dbReference type="InterPro" id="IPR001109">
    <property type="entry name" value="Hydrogenase_HupF/HypC"/>
</dbReference>
<dbReference type="Proteomes" id="UP000319576">
    <property type="component" value="Chromosome"/>
</dbReference>
<protein>
    <submittedName>
        <fullName evidence="2">Hydrogenase isoenzymes formation protein HypC</fullName>
    </submittedName>
</protein>
<dbReference type="RefSeq" id="WP_145244405.1">
    <property type="nucleotide sequence ID" value="NZ_CP036273.1"/>
</dbReference>
<dbReference type="EMBL" id="CP036273">
    <property type="protein sequence ID" value="QDU24230.1"/>
    <property type="molecule type" value="Genomic_DNA"/>
</dbReference>
<organism evidence="2 3">
    <name type="scientific">Urbifossiella limnaea</name>
    <dbReference type="NCBI Taxonomy" id="2528023"/>
    <lineage>
        <taxon>Bacteria</taxon>
        <taxon>Pseudomonadati</taxon>
        <taxon>Planctomycetota</taxon>
        <taxon>Planctomycetia</taxon>
        <taxon>Gemmatales</taxon>
        <taxon>Gemmataceae</taxon>
        <taxon>Urbifossiella</taxon>
    </lineage>
</organism>
<comment type="similarity">
    <text evidence="1">Belongs to the HupF/HypC family.</text>
</comment>
<keyword evidence="3" id="KW-1185">Reference proteome</keyword>
<proteinExistence type="inferred from homology"/>
<dbReference type="NCBIfam" id="TIGR00074">
    <property type="entry name" value="hypC_hupF"/>
    <property type="match status" value="1"/>
</dbReference>
<dbReference type="GO" id="GO:0051604">
    <property type="term" value="P:protein maturation"/>
    <property type="evidence" value="ECO:0007669"/>
    <property type="project" value="TreeGrafter"/>
</dbReference>
<dbReference type="AlphaFoldDB" id="A0A517Y348"/>
<dbReference type="PANTHER" id="PTHR35177:SF2">
    <property type="entry name" value="HYDROGENASE MATURATION FACTOR HYBG"/>
    <property type="match status" value="1"/>
</dbReference>
<accession>A0A517Y348</accession>
<dbReference type="GO" id="GO:0005506">
    <property type="term" value="F:iron ion binding"/>
    <property type="evidence" value="ECO:0007669"/>
    <property type="project" value="TreeGrafter"/>
</dbReference>
<dbReference type="InterPro" id="IPR019812">
    <property type="entry name" value="Hydgase_assmbl_chp_CS"/>
</dbReference>
<sequence>MCLAVPGRVEAVFDADGVRMGTLTFGGVRKDVCLAYLPDVGVGDYALVHAGFAISQVDEATAAETLRTFAEMGVLADELGEEAG</sequence>
<dbReference type="OrthoDB" id="9806017at2"/>
<gene>
    <name evidence="2" type="primary">hypC</name>
    <name evidence="2" type="ORF">ETAA1_62440</name>
</gene>
<dbReference type="Gene3D" id="2.30.30.140">
    <property type="match status" value="1"/>
</dbReference>
<name>A0A517Y348_9BACT</name>
<dbReference type="Pfam" id="PF01455">
    <property type="entry name" value="HupF_HypC"/>
    <property type="match status" value="1"/>
</dbReference>
<dbReference type="PROSITE" id="PS01097">
    <property type="entry name" value="HUPF_HYPC"/>
    <property type="match status" value="1"/>
</dbReference>
<dbReference type="KEGG" id="uli:ETAA1_62440"/>
<dbReference type="GO" id="GO:1902670">
    <property type="term" value="F:carbon dioxide binding"/>
    <property type="evidence" value="ECO:0007669"/>
    <property type="project" value="TreeGrafter"/>
</dbReference>
<dbReference type="PRINTS" id="PR00445">
    <property type="entry name" value="HUPFHYPC"/>
</dbReference>
<evidence type="ECO:0000313" key="2">
    <source>
        <dbReference type="EMBL" id="QDU24230.1"/>
    </source>
</evidence>